<dbReference type="KEGG" id="lck:HN018_04585"/>
<proteinExistence type="predicted"/>
<dbReference type="RefSeq" id="WP_171834403.1">
    <property type="nucleotide sequence ID" value="NZ_CP053708.1"/>
</dbReference>
<sequence>MSMKHEDVWRALDTLAAEKGLSPSGLARAAGLDPTAFNRSKRTTSRGLRWPSTESLSRVLSATGASLESFTALVGGARALGLGRSHRAHRLPLLPLSQLCTDGLFDDAGNPSGQGWEETEVPQPGDPHGYAVRIDSARLEPVFREGGTLILSPAVPVRPGDRVLLRRGEGPVGAFVAGDRTATSFSFDSLDADSAGFSTTRETLVWLHRIIWASS</sequence>
<protein>
    <submittedName>
        <fullName evidence="1">Helix-turn-helix transcriptional regulator</fullName>
    </submittedName>
</protein>
<organism evidence="1 2">
    <name type="scientific">Lichenicola cladoniae</name>
    <dbReference type="NCBI Taxonomy" id="1484109"/>
    <lineage>
        <taxon>Bacteria</taxon>
        <taxon>Pseudomonadati</taxon>
        <taxon>Pseudomonadota</taxon>
        <taxon>Alphaproteobacteria</taxon>
        <taxon>Acetobacterales</taxon>
        <taxon>Acetobacteraceae</taxon>
        <taxon>Lichenicola</taxon>
    </lineage>
</organism>
<evidence type="ECO:0000313" key="1">
    <source>
        <dbReference type="EMBL" id="QKE89408.1"/>
    </source>
</evidence>
<dbReference type="Proteomes" id="UP000500767">
    <property type="component" value="Chromosome"/>
</dbReference>
<reference evidence="1 2" key="1">
    <citation type="journal article" date="2014" name="World J. Microbiol. Biotechnol.">
        <title>Biodiversity and physiological characteristics of Antarctic and Arctic lichens-associated bacteria.</title>
        <authorList>
            <person name="Lee Y.M."/>
            <person name="Kim E.H."/>
            <person name="Lee H.K."/>
            <person name="Hong S.G."/>
        </authorList>
    </citation>
    <scope>NUCLEOTIDE SEQUENCE [LARGE SCALE GENOMIC DNA]</scope>
    <source>
        <strain evidence="1 2">PAMC 26569</strain>
    </source>
</reference>
<accession>A0A6M8HM34</accession>
<name>A0A6M8HM34_9PROT</name>
<evidence type="ECO:0000313" key="2">
    <source>
        <dbReference type="Proteomes" id="UP000500767"/>
    </source>
</evidence>
<keyword evidence="2" id="KW-1185">Reference proteome</keyword>
<dbReference type="AlphaFoldDB" id="A0A6M8HM34"/>
<gene>
    <name evidence="1" type="ORF">HN018_04585</name>
</gene>
<dbReference type="EMBL" id="CP053708">
    <property type="protein sequence ID" value="QKE89408.1"/>
    <property type="molecule type" value="Genomic_DNA"/>
</dbReference>